<gene>
    <name evidence="3" type="ORF">NPA36_06315</name>
</gene>
<evidence type="ECO:0000313" key="3">
    <source>
        <dbReference type="EMBL" id="MCQ9210162.1"/>
    </source>
</evidence>
<dbReference type="InterPro" id="IPR023631">
    <property type="entry name" value="Amidase_dom"/>
</dbReference>
<name>A0ABT1WNP9_9LACT</name>
<reference evidence="3" key="1">
    <citation type="submission" date="2022-07" db="EMBL/GenBank/DDBJ databases">
        <authorList>
            <person name="Jung M.-Y."/>
            <person name="Lee M."/>
        </authorList>
    </citation>
    <scope>NUCLEOTIDE SEQUENCE</scope>
    <source>
        <strain evidence="3">S8</strain>
    </source>
</reference>
<comment type="similarity">
    <text evidence="1">Belongs to the amidase family.</text>
</comment>
<keyword evidence="4" id="KW-1185">Reference proteome</keyword>
<dbReference type="PROSITE" id="PS00571">
    <property type="entry name" value="AMIDASES"/>
    <property type="match status" value="1"/>
</dbReference>
<dbReference type="InterPro" id="IPR020556">
    <property type="entry name" value="Amidase_CS"/>
</dbReference>
<dbReference type="Pfam" id="PF01425">
    <property type="entry name" value="Amidase"/>
    <property type="match status" value="1"/>
</dbReference>
<dbReference type="EMBL" id="JANHNZ010000005">
    <property type="protein sequence ID" value="MCQ9210162.1"/>
    <property type="molecule type" value="Genomic_DNA"/>
</dbReference>
<dbReference type="InterPro" id="IPR036928">
    <property type="entry name" value="AS_sf"/>
</dbReference>
<proteinExistence type="inferred from homology"/>
<keyword evidence="3" id="KW-0378">Hydrolase</keyword>
<dbReference type="GO" id="GO:0004040">
    <property type="term" value="F:amidase activity"/>
    <property type="evidence" value="ECO:0007669"/>
    <property type="project" value="UniProtKB-EC"/>
</dbReference>
<evidence type="ECO:0000313" key="4">
    <source>
        <dbReference type="Proteomes" id="UP001059480"/>
    </source>
</evidence>
<dbReference type="SUPFAM" id="SSF75304">
    <property type="entry name" value="Amidase signature (AS) enzymes"/>
    <property type="match status" value="1"/>
</dbReference>
<dbReference type="InterPro" id="IPR000120">
    <property type="entry name" value="Amidase"/>
</dbReference>
<protein>
    <submittedName>
        <fullName evidence="3">Amidase</fullName>
        <ecNumber evidence="3">3.5.1.4</ecNumber>
    </submittedName>
</protein>
<dbReference type="RefSeq" id="WP_256945278.1">
    <property type="nucleotide sequence ID" value="NZ_JANHNZ010000005.1"/>
</dbReference>
<dbReference type="EC" id="3.5.1.4" evidence="3"/>
<sequence length="500" mass="54290">MTKNSIEEGGIRARPSWDDATDLAQKIASGDTTPLQAVEECIKRIKFFNKPLNAVVSLQEEKAIQEAKTRDFTGLPFGGVPLLLKDLGQNQAGVVSSGGSKLFTKSTSASSDYFVRALEAAGFIIIGRTNVPEFGFKNISDAAIFGPVSNPFRLKCNAGGSSGGAAAAVSSGMVPIAAASDGGGSIRIPASFTSLIGLKPSRGKIPVGPSSFRGWQGASVNFALTTSVRDTRNLLEALQVQQMESPFIMPLLSHEALHARIDRPLRIAYSDQSPVGSLVSDEAKAALRWTIEFLEHLGHSVEKVEPAIDGYDLMKGYYVMNSVETAAMFDEIAQGLGRDLTPDDMELMTWAIYQAGQEILAKDYTKILQDWDYYSAKMAKFHEVYDLYLTPTTADVAPLHGQLGLTPDLEEELKGMADLTVAQGQNLIWRMFEKSLALTPFTQLANITGQPAISLPVYFTEDGLPLGVQFMAAKGREDLLLALAQDFEDHDLILNRWAKE</sequence>
<dbReference type="NCBIfam" id="NF005099">
    <property type="entry name" value="PRK06529.1"/>
    <property type="match status" value="1"/>
</dbReference>
<dbReference type="Gene3D" id="3.90.1300.10">
    <property type="entry name" value="Amidase signature (AS) domain"/>
    <property type="match status" value="1"/>
</dbReference>
<feature type="domain" description="Amidase" evidence="2">
    <location>
        <begin position="37"/>
        <end position="481"/>
    </location>
</feature>
<reference evidence="3" key="3">
    <citation type="journal article" date="2023" name="Microbiol. Resour. Announc.">
        <title>Draft Genome Sequence of Granulicatella sp. Strain S8, Isolated from a Marine Fish, Seriola quinqueradiata.</title>
        <authorList>
            <person name="Lee M."/>
            <person name="Farooq A."/>
            <person name="Jeong J.B."/>
            <person name="Jung M.Y."/>
        </authorList>
    </citation>
    <scope>NUCLEOTIDE SEQUENCE</scope>
    <source>
        <strain evidence="3">S8</strain>
    </source>
</reference>
<dbReference type="PANTHER" id="PTHR11895:SF7">
    <property type="entry name" value="GLUTAMYL-TRNA(GLN) AMIDOTRANSFERASE SUBUNIT A, MITOCHONDRIAL"/>
    <property type="match status" value="1"/>
</dbReference>
<reference evidence="3" key="2">
    <citation type="journal article" date="2023" name="Curr. Microbiol.">
        <title>Granulicatella seriolae sp. nov., a Novel Facultative Anaerobe Isolated from Yellowtail Marine Fish.</title>
        <authorList>
            <person name="Lee M."/>
            <person name="Choi Y.J."/>
            <person name="Farooq A."/>
            <person name="Jeong J.B."/>
            <person name="Jung M.Y."/>
        </authorList>
    </citation>
    <scope>NUCLEOTIDE SEQUENCE</scope>
    <source>
        <strain evidence="3">S8</strain>
    </source>
</reference>
<evidence type="ECO:0000256" key="1">
    <source>
        <dbReference type="ARBA" id="ARBA00009199"/>
    </source>
</evidence>
<organism evidence="3 4">
    <name type="scientific">Granulicatella seriolae</name>
    <dbReference type="NCBI Taxonomy" id="2967226"/>
    <lineage>
        <taxon>Bacteria</taxon>
        <taxon>Bacillati</taxon>
        <taxon>Bacillota</taxon>
        <taxon>Bacilli</taxon>
        <taxon>Lactobacillales</taxon>
        <taxon>Carnobacteriaceae</taxon>
        <taxon>Granulicatella</taxon>
    </lineage>
</organism>
<accession>A0ABT1WNP9</accession>
<dbReference type="PANTHER" id="PTHR11895">
    <property type="entry name" value="TRANSAMIDASE"/>
    <property type="match status" value="1"/>
</dbReference>
<evidence type="ECO:0000259" key="2">
    <source>
        <dbReference type="Pfam" id="PF01425"/>
    </source>
</evidence>
<dbReference type="Proteomes" id="UP001059480">
    <property type="component" value="Unassembled WGS sequence"/>
</dbReference>
<comment type="caution">
    <text evidence="3">The sequence shown here is derived from an EMBL/GenBank/DDBJ whole genome shotgun (WGS) entry which is preliminary data.</text>
</comment>